<proteinExistence type="predicted"/>
<name>E4PPQ9_MARAH</name>
<gene>
    <name evidence="1" type="ordered locus">HP15_646</name>
</gene>
<evidence type="ECO:0000313" key="1">
    <source>
        <dbReference type="EMBL" id="ADP96410.1"/>
    </source>
</evidence>
<dbReference type="STRING" id="225937.HP15_646"/>
<organism evidence="1 2">
    <name type="scientific">Marinobacter adhaerens (strain DSM 23420 / HP15)</name>
    <dbReference type="NCBI Taxonomy" id="225937"/>
    <lineage>
        <taxon>Bacteria</taxon>
        <taxon>Pseudomonadati</taxon>
        <taxon>Pseudomonadota</taxon>
        <taxon>Gammaproteobacteria</taxon>
        <taxon>Pseudomonadales</taxon>
        <taxon>Marinobacteraceae</taxon>
        <taxon>Marinobacter</taxon>
    </lineage>
</organism>
<dbReference type="PATRIC" id="fig|225937.3.peg.654"/>
<dbReference type="EMBL" id="CP001978">
    <property type="protein sequence ID" value="ADP96410.1"/>
    <property type="molecule type" value="Genomic_DNA"/>
</dbReference>
<sequence length="116" mass="12710">MPICHQITCSLLFGRLPQLHLVLVTFLVLRDVTFDVIEKKMPRANQKIPIEAAAVFPVCPANASATGTKTNAMNTGMIFLVLTVGYNLGIAHRDKPTSLSEYLVGNCQRLFNLPAV</sequence>
<reference evidence="1 2" key="1">
    <citation type="journal article" date="2010" name="Stand. Genomic Sci.">
        <title>Complete genome sequence of Marinobacter adhaerens type strain (HP15), a diatom-interacting marine microorganism.</title>
        <authorList>
            <person name="Gardes A."/>
            <person name="Kaeppel E."/>
            <person name="Shehzad A."/>
            <person name="Seebah S."/>
            <person name="Teeling H."/>
            <person name="Yarza P."/>
            <person name="Glockner F.O."/>
            <person name="Grossart H.P."/>
            <person name="Ullrich M.S."/>
        </authorList>
    </citation>
    <scope>NUCLEOTIDE SEQUENCE [LARGE SCALE GENOMIC DNA]</scope>
    <source>
        <strain evidence="2">DSM 23420 / HP15</strain>
    </source>
</reference>
<accession>E4PPQ9</accession>
<dbReference type="KEGG" id="mad:HP15_646"/>
<dbReference type="AlphaFoldDB" id="E4PPQ9"/>
<dbReference type="RefSeq" id="WP_014576163.1">
    <property type="nucleotide sequence ID" value="NC_017506.1"/>
</dbReference>
<protein>
    <submittedName>
        <fullName evidence="1">Uncharacterized protein</fullName>
    </submittedName>
</protein>
<dbReference type="Proteomes" id="UP000007077">
    <property type="component" value="Chromosome"/>
</dbReference>
<dbReference type="HOGENOM" id="CLU_2093904_0_0_6"/>
<evidence type="ECO:0000313" key="2">
    <source>
        <dbReference type="Proteomes" id="UP000007077"/>
    </source>
</evidence>
<reference evidence="2" key="2">
    <citation type="submission" date="2010-02" db="EMBL/GenBank/DDBJ databases">
        <title>Complete genome sequence of Marinobacter adhaerens type strain (HP15).</title>
        <authorList>
            <person name="Gaerdes A.A.M."/>
            <person name="Kaeppel E."/>
            <person name="Shezad A."/>
            <person name="Seebah S."/>
            <person name="Teeling H."/>
            <person name="Yarza P."/>
            <person name="Gloeckner F.O."/>
            <person name="Ullrich M.S."/>
        </authorList>
    </citation>
    <scope>NUCLEOTIDE SEQUENCE [LARGE SCALE GENOMIC DNA]</scope>
    <source>
        <strain evidence="2">DSM 23420 / HP15</strain>
    </source>
</reference>